<dbReference type="Gene3D" id="3.40.50.620">
    <property type="entry name" value="HUPs"/>
    <property type="match status" value="1"/>
</dbReference>
<dbReference type="GO" id="GO:0003919">
    <property type="term" value="F:FMN adenylyltransferase activity"/>
    <property type="evidence" value="ECO:0007669"/>
    <property type="project" value="UniProtKB-EC"/>
</dbReference>
<accession>A0A087CZ27</accession>
<reference evidence="14 15" key="1">
    <citation type="submission" date="2014-03" db="EMBL/GenBank/DDBJ databases">
        <title>Genomics of Bifidobacteria.</title>
        <authorList>
            <person name="Ventura M."/>
            <person name="Milani C."/>
            <person name="Lugli G.A."/>
        </authorList>
    </citation>
    <scope>NUCLEOTIDE SEQUENCE [LARGE SCALE GENOMIC DNA]</scope>
    <source>
        <strain evidence="14 15">DSM 23975</strain>
    </source>
</reference>
<evidence type="ECO:0000256" key="1">
    <source>
        <dbReference type="ARBA" id="ARBA00004726"/>
    </source>
</evidence>
<dbReference type="InterPro" id="IPR023465">
    <property type="entry name" value="Riboflavin_kinase_dom_sf"/>
</dbReference>
<comment type="pathway">
    <text evidence="1">Cofactor biosynthesis; FAD biosynthesis; FAD from FMN: step 1/1.</text>
</comment>
<feature type="domain" description="Riboflavin kinase" evidence="13">
    <location>
        <begin position="245"/>
        <end position="414"/>
    </location>
</feature>
<comment type="catalytic activity">
    <reaction evidence="10">
        <text>riboflavin + ATP = FMN + ADP + H(+)</text>
        <dbReference type="Rhea" id="RHEA:14357"/>
        <dbReference type="ChEBI" id="CHEBI:15378"/>
        <dbReference type="ChEBI" id="CHEBI:30616"/>
        <dbReference type="ChEBI" id="CHEBI:57986"/>
        <dbReference type="ChEBI" id="CHEBI:58210"/>
        <dbReference type="ChEBI" id="CHEBI:456216"/>
        <dbReference type="EC" id="2.7.1.26"/>
    </reaction>
</comment>
<dbReference type="Pfam" id="PF06574">
    <property type="entry name" value="FAD_syn"/>
    <property type="match status" value="1"/>
</dbReference>
<evidence type="ECO:0000313" key="15">
    <source>
        <dbReference type="Proteomes" id="UP000028984"/>
    </source>
</evidence>
<dbReference type="EMBL" id="JGZK01000001">
    <property type="protein sequence ID" value="KFI88527.1"/>
    <property type="molecule type" value="Genomic_DNA"/>
</dbReference>
<evidence type="ECO:0000256" key="2">
    <source>
        <dbReference type="ARBA" id="ARBA00010214"/>
    </source>
</evidence>
<evidence type="ECO:0000256" key="6">
    <source>
        <dbReference type="ARBA" id="ARBA00022695"/>
    </source>
</evidence>
<keyword evidence="9" id="KW-0067">ATP-binding</keyword>
<dbReference type="GO" id="GO:0008531">
    <property type="term" value="F:riboflavin kinase activity"/>
    <property type="evidence" value="ECO:0007669"/>
    <property type="project" value="UniProtKB-EC"/>
</dbReference>
<dbReference type="AlphaFoldDB" id="A0A087CZ27"/>
<dbReference type="SMART" id="SM00904">
    <property type="entry name" value="Flavokinase"/>
    <property type="match status" value="1"/>
</dbReference>
<proteinExistence type="inferred from homology"/>
<evidence type="ECO:0000256" key="5">
    <source>
        <dbReference type="ARBA" id="ARBA00022679"/>
    </source>
</evidence>
<evidence type="ECO:0000256" key="12">
    <source>
        <dbReference type="SAM" id="MobiDB-lite"/>
    </source>
</evidence>
<comment type="similarity">
    <text evidence="2">Belongs to the RibF family.</text>
</comment>
<evidence type="ECO:0000256" key="10">
    <source>
        <dbReference type="ARBA" id="ARBA00047880"/>
    </source>
</evidence>
<keyword evidence="6 14" id="KW-0548">Nucleotidyltransferase</keyword>
<evidence type="ECO:0000313" key="14">
    <source>
        <dbReference type="EMBL" id="KFI88527.1"/>
    </source>
</evidence>
<gene>
    <name evidence="14" type="ORF">BREU_0648</name>
</gene>
<dbReference type="UniPathway" id="UPA00277">
    <property type="reaction ID" value="UER00407"/>
</dbReference>
<dbReference type="InterPro" id="IPR015865">
    <property type="entry name" value="Riboflavin_kinase_bac/euk"/>
</dbReference>
<keyword evidence="4" id="KW-0288">FMN</keyword>
<dbReference type="Proteomes" id="UP000028984">
    <property type="component" value="Unassembled WGS sequence"/>
</dbReference>
<dbReference type="InterPro" id="IPR015864">
    <property type="entry name" value="FAD_synthase"/>
</dbReference>
<dbReference type="GO" id="GO:0006747">
    <property type="term" value="P:FAD biosynthetic process"/>
    <property type="evidence" value="ECO:0007669"/>
    <property type="project" value="UniProtKB-UniPathway"/>
</dbReference>
<dbReference type="STRING" id="1437610.BREU_0648"/>
<keyword evidence="15" id="KW-1185">Reference proteome</keyword>
<dbReference type="Pfam" id="PF01687">
    <property type="entry name" value="Flavokinase"/>
    <property type="match status" value="1"/>
</dbReference>
<feature type="compositionally biased region" description="Low complexity" evidence="12">
    <location>
        <begin position="302"/>
        <end position="316"/>
    </location>
</feature>
<dbReference type="InterPro" id="IPR014729">
    <property type="entry name" value="Rossmann-like_a/b/a_fold"/>
</dbReference>
<dbReference type="SUPFAM" id="SSF52374">
    <property type="entry name" value="Nucleotidylyl transferase"/>
    <property type="match status" value="1"/>
</dbReference>
<evidence type="ECO:0000256" key="11">
    <source>
        <dbReference type="ARBA" id="ARBA00049494"/>
    </source>
</evidence>
<dbReference type="PANTHER" id="PTHR22749:SF6">
    <property type="entry name" value="RIBOFLAVIN KINASE"/>
    <property type="match status" value="1"/>
</dbReference>
<name>A0A087CZ27_9BIFI</name>
<evidence type="ECO:0000256" key="3">
    <source>
        <dbReference type="ARBA" id="ARBA00022630"/>
    </source>
</evidence>
<dbReference type="OrthoDB" id="9803667at2"/>
<dbReference type="RefSeq" id="WP_044089076.1">
    <property type="nucleotide sequence ID" value="NZ_JDUW01000005.1"/>
</dbReference>
<evidence type="ECO:0000256" key="9">
    <source>
        <dbReference type="ARBA" id="ARBA00022840"/>
    </source>
</evidence>
<dbReference type="eggNOG" id="COG0196">
    <property type="taxonomic scope" value="Bacteria"/>
</dbReference>
<feature type="region of interest" description="Disordered" evidence="12">
    <location>
        <begin position="299"/>
        <end position="323"/>
    </location>
</feature>
<keyword evidence="5 14" id="KW-0808">Transferase</keyword>
<evidence type="ECO:0000256" key="4">
    <source>
        <dbReference type="ARBA" id="ARBA00022643"/>
    </source>
</evidence>
<keyword evidence="3" id="KW-0285">Flavoprotein</keyword>
<sequence>MEITYLTPDEHGEVEWPSFDNDRKAVVTLGAFDGMHRGHQAVIRRTVELARQHGAFSVVILFNPRPAFVHGWAAKHDGTEPTAANVDAEALTSAHERLRRMEQLGVDHVLVVRYTLAFASKSYIFFLGRLTGKLGMRTLVLGQDAAMGKGREGDVAHIANLAAATGVFELDVVDDRGPGEVRIPRDFKPEMPEQWGEPHDPLAGATKAERRAWSKKHQARAMRAWSSTNVRYLLAHGRIQDANAILGEPHGIEGVVVHGEERGRTIGFPTANLGTDVEGYIPVDGVYAGWLVDLGPASAQDGQGSMSSEVQSESQSNMPAGREESADCDAALRKPLRWPAAISIGTKPTFSEKTGLHERVVESYCITDDWLELYGHKVRVEFTGFLRPQVKFDGPDALVDELKRNVEETKRLTA</sequence>
<dbReference type="EC" id="2.7.1.26" evidence="14"/>
<dbReference type="GO" id="GO:0005524">
    <property type="term" value="F:ATP binding"/>
    <property type="evidence" value="ECO:0007669"/>
    <property type="project" value="UniProtKB-KW"/>
</dbReference>
<dbReference type="SUPFAM" id="SSF82114">
    <property type="entry name" value="Riboflavin kinase-like"/>
    <property type="match status" value="1"/>
</dbReference>
<comment type="caution">
    <text evidence="14">The sequence shown here is derived from an EMBL/GenBank/DDBJ whole genome shotgun (WGS) entry which is preliminary data.</text>
</comment>
<organism evidence="14 15">
    <name type="scientific">Bifidobacterium reuteri DSM 23975</name>
    <dbReference type="NCBI Taxonomy" id="1437610"/>
    <lineage>
        <taxon>Bacteria</taxon>
        <taxon>Bacillati</taxon>
        <taxon>Actinomycetota</taxon>
        <taxon>Actinomycetes</taxon>
        <taxon>Bifidobacteriales</taxon>
        <taxon>Bifidobacteriaceae</taxon>
        <taxon>Bifidobacterium</taxon>
    </lineage>
</organism>
<dbReference type="CDD" id="cd02064">
    <property type="entry name" value="FAD_synthetase_N"/>
    <property type="match status" value="1"/>
</dbReference>
<dbReference type="EC" id="2.7.7.2" evidence="14"/>
<dbReference type="Gene3D" id="2.40.30.30">
    <property type="entry name" value="Riboflavin kinase-like"/>
    <property type="match status" value="1"/>
</dbReference>
<keyword evidence="7" id="KW-0547">Nucleotide-binding</keyword>
<dbReference type="GO" id="GO:0009398">
    <property type="term" value="P:FMN biosynthetic process"/>
    <property type="evidence" value="ECO:0007669"/>
    <property type="project" value="TreeGrafter"/>
</dbReference>
<protein>
    <submittedName>
        <fullName evidence="14">Riboflavin kinase / FAD synthetase</fullName>
        <ecNumber evidence="14">2.7.1.26</ecNumber>
        <ecNumber evidence="14">2.7.7.2</ecNumber>
    </submittedName>
</protein>
<evidence type="ECO:0000256" key="7">
    <source>
        <dbReference type="ARBA" id="ARBA00022741"/>
    </source>
</evidence>
<comment type="catalytic activity">
    <reaction evidence="11">
        <text>FMN + ATP + H(+) = FAD + diphosphate</text>
        <dbReference type="Rhea" id="RHEA:17237"/>
        <dbReference type="ChEBI" id="CHEBI:15378"/>
        <dbReference type="ChEBI" id="CHEBI:30616"/>
        <dbReference type="ChEBI" id="CHEBI:33019"/>
        <dbReference type="ChEBI" id="CHEBI:57692"/>
        <dbReference type="ChEBI" id="CHEBI:58210"/>
        <dbReference type="EC" id="2.7.7.2"/>
    </reaction>
</comment>
<evidence type="ECO:0000259" key="13">
    <source>
        <dbReference type="SMART" id="SM00904"/>
    </source>
</evidence>
<keyword evidence="8" id="KW-0274">FAD</keyword>
<evidence type="ECO:0000256" key="8">
    <source>
        <dbReference type="ARBA" id="ARBA00022827"/>
    </source>
</evidence>
<keyword evidence="14" id="KW-0418">Kinase</keyword>
<dbReference type="InterPro" id="IPR023468">
    <property type="entry name" value="Riboflavin_kinase"/>
</dbReference>
<dbReference type="PANTHER" id="PTHR22749">
    <property type="entry name" value="RIBOFLAVIN KINASE/FMN ADENYLYLTRANSFERASE"/>
    <property type="match status" value="1"/>
</dbReference>
<dbReference type="GO" id="GO:0009231">
    <property type="term" value="P:riboflavin biosynthetic process"/>
    <property type="evidence" value="ECO:0007669"/>
    <property type="project" value="InterPro"/>
</dbReference>